<evidence type="ECO:0000313" key="7">
    <source>
        <dbReference type="Proteomes" id="UP000022910"/>
    </source>
</evidence>
<gene>
    <name evidence="5" type="ORF">RirG_004040</name>
    <name evidence="6" type="ORF">RirG_004050</name>
</gene>
<dbReference type="AlphaFoldDB" id="A0A015KCU0"/>
<dbReference type="InterPro" id="IPR006118">
    <property type="entry name" value="Recombinase_CS"/>
</dbReference>
<evidence type="ECO:0000313" key="6">
    <source>
        <dbReference type="EMBL" id="EXX79598.1"/>
    </source>
</evidence>
<feature type="domain" description="Resolvase/invertase-type recombinase catalytic" evidence="4">
    <location>
        <begin position="22"/>
        <end position="79"/>
    </location>
</feature>
<sequence length="95" mass="11115">MLSPPLPPPPPPSLPWNPTWIFCYARVSSLKQKEDLERQKQYLLSQFPNHCLISDIGSSINFKRSGLRSLLERSSRGLIKQMNSNRLDLFRYRQE</sequence>
<dbReference type="Gene3D" id="3.40.50.1390">
    <property type="entry name" value="Resolvase, N-terminal catalytic domain"/>
    <property type="match status" value="1"/>
</dbReference>
<dbReference type="SUPFAM" id="SSF53041">
    <property type="entry name" value="Resolvase-like"/>
    <property type="match status" value="1"/>
</dbReference>
<dbReference type="EMBL" id="JEMT01002429">
    <property type="protein sequence ID" value="EXX79598.1"/>
    <property type="molecule type" value="Genomic_DNA"/>
</dbReference>
<keyword evidence="3" id="KW-0233">DNA recombination</keyword>
<evidence type="ECO:0000256" key="1">
    <source>
        <dbReference type="ARBA" id="ARBA00022908"/>
    </source>
</evidence>
<dbReference type="InterPro" id="IPR051491">
    <property type="entry name" value="Recombinase/Transposase-rel"/>
</dbReference>
<dbReference type="GO" id="GO:0015074">
    <property type="term" value="P:DNA integration"/>
    <property type="evidence" value="ECO:0007669"/>
    <property type="project" value="UniProtKB-KW"/>
</dbReference>
<dbReference type="Proteomes" id="UP000022910">
    <property type="component" value="Unassembled WGS sequence"/>
</dbReference>
<dbReference type="InterPro" id="IPR006119">
    <property type="entry name" value="Resolv_N"/>
</dbReference>
<reference evidence="5 7" key="1">
    <citation type="submission" date="2014-02" db="EMBL/GenBank/DDBJ databases">
        <title>Single nucleus genome sequencing reveals high similarity among nuclei of an endomycorrhizal fungus.</title>
        <authorList>
            <person name="Lin K."/>
            <person name="Geurts R."/>
            <person name="Zhang Z."/>
            <person name="Limpens E."/>
            <person name="Saunders D.G."/>
            <person name="Mu D."/>
            <person name="Pang E."/>
            <person name="Cao H."/>
            <person name="Cha H."/>
            <person name="Lin T."/>
            <person name="Zhou Q."/>
            <person name="Shang Y."/>
            <person name="Li Y."/>
            <person name="Ivanov S."/>
            <person name="Sharma T."/>
            <person name="Velzen R.V."/>
            <person name="Ruijter N.D."/>
            <person name="Aanen D.K."/>
            <person name="Win J."/>
            <person name="Kamoun S."/>
            <person name="Bisseling T."/>
            <person name="Huang S."/>
        </authorList>
    </citation>
    <scope>NUCLEOTIDE SEQUENCE [LARGE SCALE GENOMIC DNA]</scope>
    <source>
        <strain evidence="5">DAOM 197198w</strain>
        <strain evidence="7">DAOM197198w</strain>
    </source>
</reference>
<evidence type="ECO:0000259" key="4">
    <source>
        <dbReference type="Pfam" id="PF00239"/>
    </source>
</evidence>
<dbReference type="EMBL" id="JEMT01002429">
    <property type="protein sequence ID" value="EXX79597.1"/>
    <property type="molecule type" value="Genomic_DNA"/>
</dbReference>
<dbReference type="PANTHER" id="PTHR36172:SF1">
    <property type="entry name" value="RESOLVASE-RELATED"/>
    <property type="match status" value="1"/>
</dbReference>
<dbReference type="GO" id="GO:0003677">
    <property type="term" value="F:DNA binding"/>
    <property type="evidence" value="ECO:0007669"/>
    <property type="project" value="UniProtKB-KW"/>
</dbReference>
<organism evidence="5 7">
    <name type="scientific">Rhizophagus irregularis (strain DAOM 197198w)</name>
    <name type="common">Glomus intraradices</name>
    <dbReference type="NCBI Taxonomy" id="1432141"/>
    <lineage>
        <taxon>Eukaryota</taxon>
        <taxon>Fungi</taxon>
        <taxon>Fungi incertae sedis</taxon>
        <taxon>Mucoromycota</taxon>
        <taxon>Glomeromycotina</taxon>
        <taxon>Glomeromycetes</taxon>
        <taxon>Glomerales</taxon>
        <taxon>Glomeraceae</taxon>
        <taxon>Rhizophagus</taxon>
    </lineage>
</organism>
<dbReference type="Pfam" id="PF00239">
    <property type="entry name" value="Resolvase"/>
    <property type="match status" value="1"/>
</dbReference>
<dbReference type="HOGENOM" id="CLU_2373916_0_0_1"/>
<dbReference type="PROSITE" id="PS00397">
    <property type="entry name" value="RECOMBINASES_1"/>
    <property type="match status" value="1"/>
</dbReference>
<dbReference type="InterPro" id="IPR036162">
    <property type="entry name" value="Resolvase-like_N_sf"/>
</dbReference>
<evidence type="ECO:0000256" key="3">
    <source>
        <dbReference type="ARBA" id="ARBA00023172"/>
    </source>
</evidence>
<evidence type="ECO:0000313" key="5">
    <source>
        <dbReference type="EMBL" id="EXX79597.1"/>
    </source>
</evidence>
<keyword evidence="7" id="KW-1185">Reference proteome</keyword>
<evidence type="ECO:0000256" key="2">
    <source>
        <dbReference type="ARBA" id="ARBA00023125"/>
    </source>
</evidence>
<dbReference type="OrthoDB" id="2413960at2759"/>
<protein>
    <recommendedName>
        <fullName evidence="4">Resolvase/invertase-type recombinase catalytic domain-containing protein</fullName>
    </recommendedName>
</protein>
<proteinExistence type="predicted"/>
<keyword evidence="1" id="KW-0229">DNA integration</keyword>
<name>A0A015KCU0_RHIIW</name>
<comment type="caution">
    <text evidence="5">The sequence shown here is derived from an EMBL/GenBank/DDBJ whole genome shotgun (WGS) entry which is preliminary data.</text>
</comment>
<dbReference type="GO" id="GO:0000150">
    <property type="term" value="F:DNA strand exchange activity"/>
    <property type="evidence" value="ECO:0007669"/>
    <property type="project" value="InterPro"/>
</dbReference>
<keyword evidence="2" id="KW-0238">DNA-binding</keyword>
<accession>A0A015KCU0</accession>
<dbReference type="PANTHER" id="PTHR36172">
    <property type="match status" value="1"/>
</dbReference>